<accession>A0ABQ0MUT0</accession>
<gene>
    <name evidence="6" type="ORF">MTCD1_01717</name>
</gene>
<dbReference type="SMART" id="SM00387">
    <property type="entry name" value="HATPase_c"/>
    <property type="match status" value="1"/>
</dbReference>
<evidence type="ECO:0000256" key="4">
    <source>
        <dbReference type="SAM" id="Phobius"/>
    </source>
</evidence>
<dbReference type="Gene3D" id="3.30.565.10">
    <property type="entry name" value="Histidine kinase-like ATPase, C-terminal domain"/>
    <property type="match status" value="1"/>
</dbReference>
<feature type="repeat" description="TPR" evidence="3">
    <location>
        <begin position="184"/>
        <end position="217"/>
    </location>
</feature>
<dbReference type="PANTHER" id="PTHR43065">
    <property type="entry name" value="SENSOR HISTIDINE KINASE"/>
    <property type="match status" value="1"/>
</dbReference>
<evidence type="ECO:0000256" key="3">
    <source>
        <dbReference type="PROSITE-ProRule" id="PRU00339"/>
    </source>
</evidence>
<evidence type="ECO:0000256" key="2">
    <source>
        <dbReference type="ARBA" id="ARBA00012438"/>
    </source>
</evidence>
<dbReference type="InterPro" id="IPR004358">
    <property type="entry name" value="Sig_transdc_His_kin-like_C"/>
</dbReference>
<dbReference type="InterPro" id="IPR003594">
    <property type="entry name" value="HATPase_dom"/>
</dbReference>
<keyword evidence="6" id="KW-0418">Kinase</keyword>
<evidence type="ECO:0000313" key="6">
    <source>
        <dbReference type="EMBL" id="GAW96107.1"/>
    </source>
</evidence>
<keyword evidence="7" id="KW-1185">Reference proteome</keyword>
<dbReference type="SMART" id="SM00028">
    <property type="entry name" value="TPR"/>
    <property type="match status" value="3"/>
</dbReference>
<dbReference type="InterPro" id="IPR005467">
    <property type="entry name" value="His_kinase_dom"/>
</dbReference>
<feature type="transmembrane region" description="Helical" evidence="4">
    <location>
        <begin position="385"/>
        <end position="404"/>
    </location>
</feature>
<evidence type="ECO:0000256" key="1">
    <source>
        <dbReference type="ARBA" id="ARBA00000085"/>
    </source>
</evidence>
<dbReference type="Gene3D" id="1.10.287.130">
    <property type="match status" value="1"/>
</dbReference>
<dbReference type="PROSITE" id="PS50109">
    <property type="entry name" value="HIS_KIN"/>
    <property type="match status" value="1"/>
</dbReference>
<reference evidence="6 7" key="1">
    <citation type="submission" date="2017-06" db="EMBL/GenBank/DDBJ databases">
        <title>Whole Genome Sequences of Colwellia marinimaniae MTCD1.</title>
        <authorList>
            <person name="Kusumoto H."/>
            <person name="Inoue M."/>
            <person name="Tanikawa K."/>
            <person name="Maeji H."/>
            <person name="Cameron J.H."/>
            <person name="Bartlett D.H."/>
        </authorList>
    </citation>
    <scope>NUCLEOTIDE SEQUENCE [LARGE SCALE GENOMIC DNA]</scope>
    <source>
        <strain evidence="6 7">MTCD1</strain>
    </source>
</reference>
<dbReference type="CDD" id="cd00075">
    <property type="entry name" value="HATPase"/>
    <property type="match status" value="1"/>
</dbReference>
<evidence type="ECO:0000259" key="5">
    <source>
        <dbReference type="PROSITE" id="PS50109"/>
    </source>
</evidence>
<dbReference type="Gene3D" id="1.25.40.10">
    <property type="entry name" value="Tetratricopeptide repeat domain"/>
    <property type="match status" value="2"/>
</dbReference>
<protein>
    <recommendedName>
        <fullName evidence="2">histidine kinase</fullName>
        <ecNumber evidence="2">2.7.13.3</ecNumber>
    </recommendedName>
</protein>
<comment type="caution">
    <text evidence="6">The sequence shown here is derived from an EMBL/GenBank/DDBJ whole genome shotgun (WGS) entry which is preliminary data.</text>
</comment>
<dbReference type="Proteomes" id="UP000197068">
    <property type="component" value="Unassembled WGS sequence"/>
</dbReference>
<dbReference type="InterPro" id="IPR011990">
    <property type="entry name" value="TPR-like_helical_dom_sf"/>
</dbReference>
<dbReference type="InterPro" id="IPR036890">
    <property type="entry name" value="HATPase_C_sf"/>
</dbReference>
<name>A0ABQ0MUT0_9GAMM</name>
<dbReference type="PANTHER" id="PTHR43065:SF42">
    <property type="entry name" value="TWO-COMPONENT SENSOR PPRA"/>
    <property type="match status" value="1"/>
</dbReference>
<dbReference type="SUPFAM" id="SSF55874">
    <property type="entry name" value="ATPase domain of HSP90 chaperone/DNA topoisomerase II/histidine kinase"/>
    <property type="match status" value="1"/>
</dbReference>
<dbReference type="EC" id="2.7.13.3" evidence="2"/>
<dbReference type="RefSeq" id="WP_082606439.1">
    <property type="nucleotide sequence ID" value="NZ_BDQM01000011.1"/>
</dbReference>
<keyword evidence="4" id="KW-0812">Transmembrane</keyword>
<feature type="domain" description="Histidine kinase" evidence="5">
    <location>
        <begin position="447"/>
        <end position="677"/>
    </location>
</feature>
<dbReference type="PRINTS" id="PR00344">
    <property type="entry name" value="BCTRLSENSOR"/>
</dbReference>
<feature type="repeat" description="TPR" evidence="3">
    <location>
        <begin position="224"/>
        <end position="257"/>
    </location>
</feature>
<dbReference type="InterPro" id="IPR019734">
    <property type="entry name" value="TPR_rpt"/>
</dbReference>
<keyword evidence="4" id="KW-1133">Transmembrane helix</keyword>
<dbReference type="GO" id="GO:0016301">
    <property type="term" value="F:kinase activity"/>
    <property type="evidence" value="ECO:0007669"/>
    <property type="project" value="UniProtKB-KW"/>
</dbReference>
<proteinExistence type="predicted"/>
<organism evidence="6 7">
    <name type="scientific">Colwellia marinimaniae</name>
    <dbReference type="NCBI Taxonomy" id="1513592"/>
    <lineage>
        <taxon>Bacteria</taxon>
        <taxon>Pseudomonadati</taxon>
        <taxon>Pseudomonadota</taxon>
        <taxon>Gammaproteobacteria</taxon>
        <taxon>Alteromonadales</taxon>
        <taxon>Colwelliaceae</taxon>
        <taxon>Colwellia</taxon>
    </lineage>
</organism>
<dbReference type="SUPFAM" id="SSF48452">
    <property type="entry name" value="TPR-like"/>
    <property type="match status" value="1"/>
</dbReference>
<comment type="catalytic activity">
    <reaction evidence="1">
        <text>ATP + protein L-histidine = ADP + protein N-phospho-L-histidine.</text>
        <dbReference type="EC" id="2.7.13.3"/>
    </reaction>
</comment>
<dbReference type="Pfam" id="PF02518">
    <property type="entry name" value="HATPase_c"/>
    <property type="match status" value="1"/>
</dbReference>
<evidence type="ECO:0000313" key="7">
    <source>
        <dbReference type="Proteomes" id="UP000197068"/>
    </source>
</evidence>
<keyword evidence="6" id="KW-0808">Transferase</keyword>
<dbReference type="Pfam" id="PF13424">
    <property type="entry name" value="TPR_12"/>
    <property type="match status" value="1"/>
</dbReference>
<dbReference type="EMBL" id="BDQM01000011">
    <property type="protein sequence ID" value="GAW96107.1"/>
    <property type="molecule type" value="Genomic_DNA"/>
</dbReference>
<sequence length="680" mass="76500">MKQTLLTLSLFLFFSFAWANYEKSLIETLTTIESLVVSEPEQALRAIEQLKKSKVQLTTKQRVKLIRHEVVANTYLNHHKVALNIIEEVKEIAHLASDKSFLWHYYNTKAIVYWHMDSIEESLDFNLKAYGVVKSITEFSQYQAISEGNVGYAFIKLGFFQQAVTYLESALAIVLTHDNVVMLASTYNNLGEAYLGIKNYQKSFELLEKSLAIRLEHQLTFHTSFSYQNIGLFYYQQEQYQPAEIAFNKAIEIRAQAGFVKGLLVSQLALVKVYIASNKYVLAQQVITAVIVTAKKQKNNTSLSNAFDLQRQIYADSQDYQSAYQASLLYQQTLEQVVSRKTSIKLASYLNTSEAISKDLNILELEKNAEIKALQVNSERQKTKIMLISGFCMVILLTIFLWTVQKSKKVIAKTNANLSLTLTQLQQTQEKLIKSGKMSALTTLVSRMAHQVNTPLGIAVTGVSHIHEKVTCFETLIAGGKVKKSEIDLFMTDLNKGCELSSNAMAKVAGLISQFKMISENLEAETQQEFEIFEHVSKHTDLVLILLKQDKPIINISGSKVRILGYPEALNKIFSQLIANSIDHAFADTLSPEINIEIAKVKDQLEITYQDNGKGIDSAMVNDVFEPFYTTTMGNKNLGIGLSIVYNLVVQLMQGNIQCIPQKGKGIMFCITLPLKVKSA</sequence>
<dbReference type="PROSITE" id="PS50005">
    <property type="entry name" value="TPR"/>
    <property type="match status" value="2"/>
</dbReference>
<keyword evidence="3" id="KW-0802">TPR repeat</keyword>
<keyword evidence="4" id="KW-0472">Membrane</keyword>